<dbReference type="Proteomes" id="UP000254280">
    <property type="component" value="Unassembled WGS sequence"/>
</dbReference>
<dbReference type="AlphaFoldDB" id="A0A379B7J8"/>
<reference evidence="1 2" key="1">
    <citation type="submission" date="2018-06" db="EMBL/GenBank/DDBJ databases">
        <authorList>
            <consortium name="Pathogen Informatics"/>
            <person name="Doyle S."/>
        </authorList>
    </citation>
    <scope>NUCLEOTIDE SEQUENCE [LARGE SCALE GENOMIC DNA]</scope>
    <source>
        <strain evidence="1 2">NCTC10699</strain>
    </source>
</reference>
<dbReference type="OrthoDB" id="5679598at2"/>
<dbReference type="EMBL" id="UGSS01000002">
    <property type="protein sequence ID" value="SUB34462.1"/>
    <property type="molecule type" value="Genomic_DNA"/>
</dbReference>
<protein>
    <recommendedName>
        <fullName evidence="3">Hemophilus-specific protein</fullName>
    </recommendedName>
</protein>
<evidence type="ECO:0000313" key="1">
    <source>
        <dbReference type="EMBL" id="SUB34462.1"/>
    </source>
</evidence>
<name>A0A379B7J8_9PAST</name>
<keyword evidence="2" id="KW-1185">Reference proteome</keyword>
<evidence type="ECO:0008006" key="3">
    <source>
        <dbReference type="Google" id="ProtNLM"/>
    </source>
</evidence>
<evidence type="ECO:0000313" key="2">
    <source>
        <dbReference type="Proteomes" id="UP000254280"/>
    </source>
</evidence>
<gene>
    <name evidence="1" type="ORF">NCTC10699_02131</name>
</gene>
<sequence length="112" mass="12934">MTFENETNLLDLPNQYIDFEADFVVSCALPNSEELLFYFEPYLNKWVDSQDSVHQFATKYADEGISLWTASDVPLGTEDIAKQQTYFYLVSTKNEQGYALIHCHLSHKEALQ</sequence>
<accession>A0A379B7J8</accession>
<organism evidence="1 2">
    <name type="scientific">[Pasteurella] mairii</name>
    <dbReference type="NCBI Taxonomy" id="757"/>
    <lineage>
        <taxon>Bacteria</taxon>
        <taxon>Pseudomonadati</taxon>
        <taxon>Pseudomonadota</taxon>
        <taxon>Gammaproteobacteria</taxon>
        <taxon>Pasteurellales</taxon>
        <taxon>Pasteurellaceae</taxon>
    </lineage>
</organism>
<proteinExistence type="predicted"/>